<evidence type="ECO:0000313" key="5">
    <source>
        <dbReference type="EMBL" id="THD82760.1"/>
    </source>
</evidence>
<evidence type="ECO:0000256" key="2">
    <source>
        <dbReference type="SAM" id="MobiDB-lite"/>
    </source>
</evidence>
<feature type="domain" description="MmgE/PrpD N-terminal" evidence="3">
    <location>
        <begin position="71"/>
        <end position="316"/>
    </location>
</feature>
<evidence type="ECO:0000313" key="6">
    <source>
        <dbReference type="Proteomes" id="UP000309450"/>
    </source>
</evidence>
<dbReference type="InterPro" id="IPR005656">
    <property type="entry name" value="MmgE_PrpD"/>
</dbReference>
<dbReference type="InterPro" id="IPR045336">
    <property type="entry name" value="MmgE_PrpD_N"/>
</dbReference>
<evidence type="ECO:0000256" key="1">
    <source>
        <dbReference type="ARBA" id="ARBA00006174"/>
    </source>
</evidence>
<dbReference type="AlphaFoldDB" id="A0A4V3V078"/>
<dbReference type="Pfam" id="PF19305">
    <property type="entry name" value="MmgE_PrpD_C"/>
    <property type="match status" value="1"/>
</dbReference>
<feature type="compositionally biased region" description="Pro residues" evidence="2">
    <location>
        <begin position="1"/>
        <end position="12"/>
    </location>
</feature>
<dbReference type="EMBL" id="SSND01000003">
    <property type="protein sequence ID" value="THD82760.1"/>
    <property type="molecule type" value="Genomic_DNA"/>
</dbReference>
<dbReference type="PANTHER" id="PTHR16943:SF8">
    <property type="entry name" value="2-METHYLCITRATE DEHYDRATASE"/>
    <property type="match status" value="1"/>
</dbReference>
<dbReference type="Gene3D" id="3.30.1330.120">
    <property type="entry name" value="2-methylcitrate dehydratase PrpD"/>
    <property type="match status" value="1"/>
</dbReference>
<comment type="similarity">
    <text evidence="1">Belongs to the PrpD family.</text>
</comment>
<organism evidence="5 6">
    <name type="scientific">Aliigemmobacter aestuarii</name>
    <dbReference type="NCBI Taxonomy" id="1445661"/>
    <lineage>
        <taxon>Bacteria</taxon>
        <taxon>Pseudomonadati</taxon>
        <taxon>Pseudomonadota</taxon>
        <taxon>Alphaproteobacteria</taxon>
        <taxon>Rhodobacterales</taxon>
        <taxon>Paracoccaceae</taxon>
        <taxon>Aliigemmobacter</taxon>
    </lineage>
</organism>
<proteinExistence type="inferred from homology"/>
<dbReference type="Proteomes" id="UP000309450">
    <property type="component" value="Unassembled WGS sequence"/>
</dbReference>
<dbReference type="PANTHER" id="PTHR16943">
    <property type="entry name" value="2-METHYLCITRATE DEHYDRATASE-RELATED"/>
    <property type="match status" value="1"/>
</dbReference>
<keyword evidence="6" id="KW-1185">Reference proteome</keyword>
<dbReference type="InterPro" id="IPR042188">
    <property type="entry name" value="MmgE/PrpD_sf_2"/>
</dbReference>
<protein>
    <submittedName>
        <fullName evidence="5">MmgE/PrpD family protein</fullName>
    </submittedName>
</protein>
<feature type="domain" description="MmgE/PrpD C-terminal" evidence="4">
    <location>
        <begin position="339"/>
        <end position="498"/>
    </location>
</feature>
<evidence type="ECO:0000259" key="4">
    <source>
        <dbReference type="Pfam" id="PF19305"/>
    </source>
</evidence>
<feature type="region of interest" description="Disordered" evidence="2">
    <location>
        <begin position="1"/>
        <end position="33"/>
    </location>
</feature>
<dbReference type="Gene3D" id="1.10.4100.10">
    <property type="entry name" value="2-methylcitrate dehydratase PrpD"/>
    <property type="match status" value="1"/>
</dbReference>
<gene>
    <name evidence="5" type="ORF">E7811_11385</name>
</gene>
<dbReference type="GO" id="GO:0016829">
    <property type="term" value="F:lyase activity"/>
    <property type="evidence" value="ECO:0007669"/>
    <property type="project" value="InterPro"/>
</dbReference>
<evidence type="ECO:0000259" key="3">
    <source>
        <dbReference type="Pfam" id="PF03972"/>
    </source>
</evidence>
<comment type="caution">
    <text evidence="5">The sequence shown here is derived from an EMBL/GenBank/DDBJ whole genome shotgun (WGS) entry which is preliminary data.</text>
</comment>
<accession>A0A4V3V078</accession>
<dbReference type="Pfam" id="PF03972">
    <property type="entry name" value="MmgE_PrpD_N"/>
    <property type="match status" value="1"/>
</dbReference>
<dbReference type="OrthoDB" id="9795089at2"/>
<dbReference type="InterPro" id="IPR042183">
    <property type="entry name" value="MmgE/PrpD_sf_1"/>
</dbReference>
<reference evidence="5 6" key="1">
    <citation type="submission" date="2019-04" db="EMBL/GenBank/DDBJ databases">
        <title>Draft genome sequence of Gemmobacter aestuarii sp. nov.</title>
        <authorList>
            <person name="Hameed A."/>
            <person name="Lin S.-Y."/>
            <person name="Shahina M."/>
            <person name="Lai W.-A."/>
            <person name="Young C.-C."/>
        </authorList>
    </citation>
    <scope>NUCLEOTIDE SEQUENCE [LARGE SCALE GENOMIC DNA]</scope>
    <source>
        <strain evidence="5 6">CC-PW-75</strain>
    </source>
</reference>
<dbReference type="InterPro" id="IPR036148">
    <property type="entry name" value="MmgE/PrpD_sf"/>
</dbReference>
<sequence>MMFPPMPKPTASPPHAARCSRRAPSLRGLSEGRGPDMGQLLRFIVHRTIKMSIVDNLRYANEAAMSCPQTERIAEYIATALTRPLPPEVEEKARLHLLDTLAAILSGAHLAAGKAGARLADRLGGPAEALSIATGRLVGAPQAALANAMAAHADETDDSHVGGRFHPGCAVIPAALALAETEGRSGADLLRALVLGYDIGARAVMALGVRSADTARFSTHTIGGNFGATAAAAALAGLDRRGAMHALSYAVQQTSGVPYWRRDGDHVEKAFDFGGIGARNGTMAAIMVQSGWTGVEGVLTGTPSYLSAFAENPDPDALTDGLGTRFEIMGAAIKKWCVGSPIQAALDSLMALIEAHAIAPDDVAALRAIMPDDRLHIVDDRDMPDVCLQHLLAMCLIDKGVGFAAAHDRNRMSDSAVLSLRKRTKAIPSKELTEARPPRQAIIEIDTRDGRSLRHHTRAVLGTPANPMTRDQVVAKARDLILPDLGADRTEALIDAVLSIGDMADIRALRPLLAPTP</sequence>
<dbReference type="InterPro" id="IPR045337">
    <property type="entry name" value="MmgE_PrpD_C"/>
</dbReference>
<name>A0A4V3V078_9RHOB</name>
<dbReference type="SUPFAM" id="SSF103378">
    <property type="entry name" value="2-methylcitrate dehydratase PrpD"/>
    <property type="match status" value="1"/>
</dbReference>